<evidence type="ECO:0000313" key="8">
    <source>
        <dbReference type="EMBL" id="KAK1353162.1"/>
    </source>
</evidence>
<organism evidence="8 9">
    <name type="scientific">Heracleum sosnowskyi</name>
    <dbReference type="NCBI Taxonomy" id="360622"/>
    <lineage>
        <taxon>Eukaryota</taxon>
        <taxon>Viridiplantae</taxon>
        <taxon>Streptophyta</taxon>
        <taxon>Embryophyta</taxon>
        <taxon>Tracheophyta</taxon>
        <taxon>Spermatophyta</taxon>
        <taxon>Magnoliopsida</taxon>
        <taxon>eudicotyledons</taxon>
        <taxon>Gunneridae</taxon>
        <taxon>Pentapetalae</taxon>
        <taxon>asterids</taxon>
        <taxon>campanulids</taxon>
        <taxon>Apiales</taxon>
        <taxon>Apiaceae</taxon>
        <taxon>Apioideae</taxon>
        <taxon>apioid superclade</taxon>
        <taxon>Tordylieae</taxon>
        <taxon>Tordyliinae</taxon>
        <taxon>Heracleum</taxon>
    </lineage>
</organism>
<evidence type="ECO:0000256" key="5">
    <source>
        <dbReference type="ARBA" id="ARBA00023136"/>
    </source>
</evidence>
<evidence type="ECO:0000256" key="6">
    <source>
        <dbReference type="ARBA" id="ARBA00044504"/>
    </source>
</evidence>
<comment type="subcellular location">
    <subcellularLocation>
        <location evidence="1">Membrane</location>
        <topology evidence="1">Multi-pass membrane protein</topology>
    </subcellularLocation>
</comment>
<evidence type="ECO:0000256" key="2">
    <source>
        <dbReference type="ARBA" id="ARBA00005982"/>
    </source>
</evidence>
<dbReference type="InterPro" id="IPR018456">
    <property type="entry name" value="PTR2_symporter_CS"/>
</dbReference>
<comment type="caution">
    <text evidence="8">The sequence shown here is derived from an EMBL/GenBank/DDBJ whole genome shotgun (WGS) entry which is preliminary data.</text>
</comment>
<evidence type="ECO:0000313" key="9">
    <source>
        <dbReference type="Proteomes" id="UP001237642"/>
    </source>
</evidence>
<dbReference type="AlphaFoldDB" id="A0AAD8LYJ1"/>
<dbReference type="Gene3D" id="1.20.1250.20">
    <property type="entry name" value="MFS general substrate transporter like domains"/>
    <property type="match status" value="1"/>
</dbReference>
<dbReference type="GO" id="GO:0022857">
    <property type="term" value="F:transmembrane transporter activity"/>
    <property type="evidence" value="ECO:0007669"/>
    <property type="project" value="InterPro"/>
</dbReference>
<protein>
    <submittedName>
        <fullName evidence="8">Peptide/nitrate transporter</fullName>
    </submittedName>
</protein>
<feature type="transmembrane region" description="Helical" evidence="7">
    <location>
        <begin position="182"/>
        <end position="201"/>
    </location>
</feature>
<dbReference type="GO" id="GO:0016020">
    <property type="term" value="C:membrane"/>
    <property type="evidence" value="ECO:0007669"/>
    <property type="project" value="UniProtKB-SubCell"/>
</dbReference>
<feature type="transmembrane region" description="Helical" evidence="7">
    <location>
        <begin position="444"/>
        <end position="470"/>
    </location>
</feature>
<feature type="transmembrane region" description="Helical" evidence="7">
    <location>
        <begin position="529"/>
        <end position="548"/>
    </location>
</feature>
<proteinExistence type="inferred from homology"/>
<comment type="similarity">
    <text evidence="2">Belongs to the major facilitator superfamily. Proton-dependent oligopeptide transporter (POT/PTR) (TC 2.A.17) family.</text>
</comment>
<dbReference type="EMBL" id="JAUIZM010000014">
    <property type="protein sequence ID" value="KAK1353162.1"/>
    <property type="molecule type" value="Genomic_DNA"/>
</dbReference>
<dbReference type="PROSITE" id="PS01022">
    <property type="entry name" value="PTR2_1"/>
    <property type="match status" value="1"/>
</dbReference>
<keyword evidence="3 7" id="KW-0812">Transmembrane</keyword>
<comment type="similarity">
    <text evidence="6">Belongs to the major facilitator superfamily. Phosphate:H(+) symporter (TC 2.A.1.9) family.</text>
</comment>
<accession>A0AAD8LYJ1</accession>
<feature type="transmembrane region" description="Helical" evidence="7">
    <location>
        <begin position="399"/>
        <end position="419"/>
    </location>
</feature>
<feature type="transmembrane region" description="Helical" evidence="7">
    <location>
        <begin position="482"/>
        <end position="506"/>
    </location>
</feature>
<sequence length="567" mass="62996">MNNYSTPLLTTPISAAASQDAHGDVNPFQAKKPMKNSWKSAIFIIVVEMAQRFAYFGVSGNLITYLINVLGMPISTAAKSVNVWHGVSALFPLLGAFVADSYLGRFRTILFSSIIYLMGLVLLTISVSAISLVHRKPIFFLALYVLSVGEGGHKPCVQTFAADQFDENVPEEKLAKSSFFNWWYLGIVIGSTAAILVIIYAQEHIGWAIGFGMPMIAVAGALLVFLIGKKRYRRAVPVGSPFTRMMQVMVAAVRKRNVSDMNDAQRVCYQDEDSSGPALARTNQFKFLDKAMIIDETDVLNQKRNKWRLCSVNQVEVVKLVFRLFPIWISTFMFNVAIAQLSTYFTKQGSTMVRHLKIPPATLQVITGFTILTAVAIYDRLLVPIARKFTKHPSGITMLQRLGIGIFLSMMTMVVAAVVEAKRLGIAEKHGLIDAPKSVVPMSIWWLVPQYMLCGLTDVFGVVGMQEIFYDQVAEEMRSMGAAMYISTTGVGSFMSSGVISVVQIISSRYGHGEGWLTGNNLNRAHLDYFYWVLAGLCGLSLCFYVWVARRFVYKKIECQNDVNAEA</sequence>
<keyword evidence="4 7" id="KW-1133">Transmembrane helix</keyword>
<evidence type="ECO:0000256" key="4">
    <source>
        <dbReference type="ARBA" id="ARBA00022989"/>
    </source>
</evidence>
<dbReference type="Pfam" id="PF00854">
    <property type="entry name" value="PTR2"/>
    <property type="match status" value="1"/>
</dbReference>
<name>A0AAD8LYJ1_9APIA</name>
<feature type="transmembrane region" description="Helical" evidence="7">
    <location>
        <begin position="361"/>
        <end position="378"/>
    </location>
</feature>
<dbReference type="InterPro" id="IPR000109">
    <property type="entry name" value="POT_fam"/>
</dbReference>
<feature type="transmembrane region" description="Helical" evidence="7">
    <location>
        <begin position="109"/>
        <end position="133"/>
    </location>
</feature>
<dbReference type="Proteomes" id="UP001237642">
    <property type="component" value="Unassembled WGS sequence"/>
</dbReference>
<reference evidence="8" key="1">
    <citation type="submission" date="2023-02" db="EMBL/GenBank/DDBJ databases">
        <title>Genome of toxic invasive species Heracleum sosnowskyi carries increased number of genes despite the absence of recent whole-genome duplications.</title>
        <authorList>
            <person name="Schelkunov M."/>
            <person name="Shtratnikova V."/>
            <person name="Makarenko M."/>
            <person name="Klepikova A."/>
            <person name="Omelchenko D."/>
            <person name="Novikova G."/>
            <person name="Obukhova E."/>
            <person name="Bogdanov V."/>
            <person name="Penin A."/>
            <person name="Logacheva M."/>
        </authorList>
    </citation>
    <scope>NUCLEOTIDE SEQUENCE</scope>
    <source>
        <strain evidence="8">Hsosn_3</strain>
        <tissue evidence="8">Leaf</tissue>
    </source>
</reference>
<feature type="transmembrane region" description="Helical" evidence="7">
    <location>
        <begin position="83"/>
        <end position="103"/>
    </location>
</feature>
<feature type="transmembrane region" description="Helical" evidence="7">
    <location>
        <begin position="207"/>
        <end position="227"/>
    </location>
</feature>
<evidence type="ECO:0000256" key="1">
    <source>
        <dbReference type="ARBA" id="ARBA00004141"/>
    </source>
</evidence>
<gene>
    <name evidence="8" type="ORF">POM88_053000</name>
</gene>
<reference evidence="8" key="2">
    <citation type="submission" date="2023-05" db="EMBL/GenBank/DDBJ databases">
        <authorList>
            <person name="Schelkunov M.I."/>
        </authorList>
    </citation>
    <scope>NUCLEOTIDE SEQUENCE</scope>
    <source>
        <strain evidence="8">Hsosn_3</strain>
        <tissue evidence="8">Leaf</tissue>
    </source>
</reference>
<feature type="transmembrane region" description="Helical" evidence="7">
    <location>
        <begin position="53"/>
        <end position="71"/>
    </location>
</feature>
<keyword evidence="9" id="KW-1185">Reference proteome</keyword>
<dbReference type="InterPro" id="IPR036259">
    <property type="entry name" value="MFS_trans_sf"/>
</dbReference>
<dbReference type="SUPFAM" id="SSF103473">
    <property type="entry name" value="MFS general substrate transporter"/>
    <property type="match status" value="1"/>
</dbReference>
<dbReference type="PANTHER" id="PTHR11654">
    <property type="entry name" value="OLIGOPEPTIDE TRANSPORTER-RELATED"/>
    <property type="match status" value="1"/>
</dbReference>
<dbReference type="GO" id="GO:0006857">
    <property type="term" value="P:oligopeptide transport"/>
    <property type="evidence" value="ECO:0007669"/>
    <property type="project" value="InterPro"/>
</dbReference>
<keyword evidence="5 7" id="KW-0472">Membrane</keyword>
<feature type="transmembrane region" description="Helical" evidence="7">
    <location>
        <begin position="320"/>
        <end position="341"/>
    </location>
</feature>
<evidence type="ECO:0000256" key="7">
    <source>
        <dbReference type="SAM" id="Phobius"/>
    </source>
</evidence>
<evidence type="ECO:0000256" key="3">
    <source>
        <dbReference type="ARBA" id="ARBA00022692"/>
    </source>
</evidence>